<name>A0A934K212_9BACT</name>
<protein>
    <submittedName>
        <fullName evidence="3">Uncharacterized protein</fullName>
    </submittedName>
</protein>
<dbReference type="AlphaFoldDB" id="A0A934K212"/>
<keyword evidence="1" id="KW-0378">Hydrolase</keyword>
<dbReference type="SUPFAM" id="SSF52279">
    <property type="entry name" value="Beta-D-glucan exohydrolase, C-terminal domain"/>
    <property type="match status" value="1"/>
</dbReference>
<dbReference type="Gene3D" id="3.40.50.1700">
    <property type="entry name" value="Glycoside hydrolase family 3 C-terminal domain"/>
    <property type="match status" value="1"/>
</dbReference>
<feature type="region of interest" description="Disordered" evidence="2">
    <location>
        <begin position="58"/>
        <end position="95"/>
    </location>
</feature>
<evidence type="ECO:0000313" key="4">
    <source>
        <dbReference type="Proteomes" id="UP000612893"/>
    </source>
</evidence>
<evidence type="ECO:0000313" key="3">
    <source>
        <dbReference type="EMBL" id="MBJ7597434.1"/>
    </source>
</evidence>
<organism evidence="3 4">
    <name type="scientific">Candidatus Nephthysia bennettiae</name>
    <dbReference type="NCBI Taxonomy" id="3127016"/>
    <lineage>
        <taxon>Bacteria</taxon>
        <taxon>Bacillati</taxon>
        <taxon>Candidatus Dormiibacterota</taxon>
        <taxon>Candidatus Dormibacteria</taxon>
        <taxon>Candidatus Dormibacterales</taxon>
        <taxon>Candidatus Dormibacteraceae</taxon>
        <taxon>Candidatus Nephthysia</taxon>
    </lineage>
</organism>
<dbReference type="InterPro" id="IPR036881">
    <property type="entry name" value="Glyco_hydro_3_C_sf"/>
</dbReference>
<dbReference type="GO" id="GO:0005975">
    <property type="term" value="P:carbohydrate metabolic process"/>
    <property type="evidence" value="ECO:0007669"/>
    <property type="project" value="InterPro"/>
</dbReference>
<dbReference type="Proteomes" id="UP000612893">
    <property type="component" value="Unassembled WGS sequence"/>
</dbReference>
<evidence type="ECO:0000256" key="2">
    <source>
        <dbReference type="SAM" id="MobiDB-lite"/>
    </source>
</evidence>
<dbReference type="EMBL" id="JAEKNR010000061">
    <property type="protein sequence ID" value="MBJ7597434.1"/>
    <property type="molecule type" value="Genomic_DNA"/>
</dbReference>
<keyword evidence="4" id="KW-1185">Reference proteome</keyword>
<comment type="caution">
    <text evidence="3">The sequence shown here is derived from an EMBL/GenBank/DDBJ whole genome shotgun (WGS) entry which is preliminary data.</text>
</comment>
<accession>A0A934K212</accession>
<evidence type="ECO:0000256" key="1">
    <source>
        <dbReference type="ARBA" id="ARBA00022801"/>
    </source>
</evidence>
<gene>
    <name evidence="3" type="ORF">JF922_05030</name>
</gene>
<proteinExistence type="predicted"/>
<reference evidence="3" key="1">
    <citation type="submission" date="2020-10" db="EMBL/GenBank/DDBJ databases">
        <title>Ca. Dormibacterota MAGs.</title>
        <authorList>
            <person name="Montgomery K."/>
        </authorList>
    </citation>
    <scope>NUCLEOTIDE SEQUENCE [LARGE SCALE GENOMIC DNA]</scope>
    <source>
        <strain evidence="3">SC8812_S17_10</strain>
    </source>
</reference>
<sequence length="104" mass="10926">MVVHLAAVLTELTGQSAALLGEFGASDEAVLDVLFGRSAPEAKLPFELPSSMDAVRGQLPDVPHDSRDPLFPSGTAFATAEGPPEGRSNARSRQQLVAAVPFRN</sequence>
<dbReference type="RefSeq" id="WP_338199650.1">
    <property type="nucleotide sequence ID" value="NZ_JAEKNR010000061.1"/>
</dbReference>
<dbReference type="GO" id="GO:0004553">
    <property type="term" value="F:hydrolase activity, hydrolyzing O-glycosyl compounds"/>
    <property type="evidence" value="ECO:0007669"/>
    <property type="project" value="InterPro"/>
</dbReference>